<sequence length="106" mass="11656">MTMMVRFFYAIAAFLIGWASEGLLGEFTEEVAKEGKCVRKYRVQSSASCIQCGICTAKLQEVIDKSGLKDGGSADVRNEDIIEFMNELKEVCPAGMVEETIECTEG</sequence>
<name>A0A2S6Z980_9XANT</name>
<evidence type="ECO:0000313" key="1">
    <source>
        <dbReference type="EMBL" id="PPT78284.1"/>
    </source>
</evidence>
<proteinExistence type="predicted"/>
<comment type="caution">
    <text evidence="1">The sequence shown here is derived from an EMBL/GenBank/DDBJ whole genome shotgun (WGS) entry which is preliminary data.</text>
</comment>
<dbReference type="Proteomes" id="UP000238270">
    <property type="component" value="Unassembled WGS sequence"/>
</dbReference>
<reference evidence="1 2" key="1">
    <citation type="submission" date="2016-08" db="EMBL/GenBank/DDBJ databases">
        <title>Evolution of the type three secretion system and type three effector repertoires in Xanthomonas.</title>
        <authorList>
            <person name="Merda D."/>
            <person name="Briand M."/>
            <person name="Bosis E."/>
            <person name="Rousseau C."/>
            <person name="Portier P."/>
            <person name="Jacques M.-A."/>
            <person name="Fischer-Le Saux M."/>
        </authorList>
    </citation>
    <scope>NUCLEOTIDE SEQUENCE [LARGE SCALE GENOMIC DNA]</scope>
    <source>
        <strain evidence="1 2">CFBP 3122</strain>
    </source>
</reference>
<gene>
    <name evidence="1" type="ORF">XaplCFBP3122_03085</name>
</gene>
<dbReference type="EMBL" id="MIGV01000002">
    <property type="protein sequence ID" value="PPT78284.1"/>
    <property type="molecule type" value="Genomic_DNA"/>
</dbReference>
<evidence type="ECO:0000313" key="2">
    <source>
        <dbReference type="Proteomes" id="UP000238270"/>
    </source>
</evidence>
<organism evidence="1 2">
    <name type="scientific">Xanthomonas arboricola pv. populi</name>
    <dbReference type="NCBI Taxonomy" id="487823"/>
    <lineage>
        <taxon>Bacteria</taxon>
        <taxon>Pseudomonadati</taxon>
        <taxon>Pseudomonadota</taxon>
        <taxon>Gammaproteobacteria</taxon>
        <taxon>Lysobacterales</taxon>
        <taxon>Lysobacteraceae</taxon>
        <taxon>Xanthomonas</taxon>
    </lineage>
</organism>
<accession>A0A2S6Z980</accession>
<dbReference type="RefSeq" id="WP_104539036.1">
    <property type="nucleotide sequence ID" value="NZ_MIGV01000002.1"/>
</dbReference>
<dbReference type="AlphaFoldDB" id="A0A2S6Z980"/>
<protein>
    <submittedName>
        <fullName evidence="1">Uncharacterized protein</fullName>
    </submittedName>
</protein>